<dbReference type="PANTHER" id="PTHR32329">
    <property type="entry name" value="BIFUNCTIONAL PROTEIN [INCLUDES 2-HYDROXYACYL-COA DEHYDRATASE (N-TER) AND ITS ACTIVATOR DOMAIN (C_TERM)-RELATED"/>
    <property type="match status" value="1"/>
</dbReference>
<keyword evidence="2" id="KW-0479">Metal-binding</keyword>
<dbReference type="OrthoDB" id="9778513at2"/>
<feature type="domain" description="ATPase BadF/BadG/BcrA/BcrD type" evidence="5">
    <location>
        <begin position="6"/>
        <end position="245"/>
    </location>
</feature>
<evidence type="ECO:0000313" key="7">
    <source>
        <dbReference type="Proteomes" id="UP000287502"/>
    </source>
</evidence>
<dbReference type="PANTHER" id="PTHR32329:SF5">
    <property type="entry name" value="ACTIVATOR OF 2-HYDROXYACYL-COA DEHYDRATASE"/>
    <property type="match status" value="1"/>
</dbReference>
<evidence type="ECO:0000313" key="6">
    <source>
        <dbReference type="EMBL" id="QAR32411.1"/>
    </source>
</evidence>
<dbReference type="InterPro" id="IPR002731">
    <property type="entry name" value="ATPase_BadF"/>
</dbReference>
<evidence type="ECO:0000256" key="1">
    <source>
        <dbReference type="ARBA" id="ARBA00001966"/>
    </source>
</evidence>
<dbReference type="AlphaFoldDB" id="A0A410JWK3"/>
<name>A0A410JWK3_9BACT</name>
<dbReference type="Pfam" id="PF01869">
    <property type="entry name" value="BcrAD_BadFG"/>
    <property type="match status" value="1"/>
</dbReference>
<dbReference type="NCBIfam" id="TIGR00241">
    <property type="entry name" value="CoA_E_activ"/>
    <property type="match status" value="1"/>
</dbReference>
<dbReference type="Proteomes" id="UP000287502">
    <property type="component" value="Chromosome"/>
</dbReference>
<dbReference type="InterPro" id="IPR051805">
    <property type="entry name" value="Dehydratase_Activator_Redct"/>
</dbReference>
<evidence type="ECO:0000256" key="4">
    <source>
        <dbReference type="ARBA" id="ARBA00023014"/>
    </source>
</evidence>
<evidence type="ECO:0000256" key="2">
    <source>
        <dbReference type="ARBA" id="ARBA00022723"/>
    </source>
</evidence>
<accession>A0A410JWK3</accession>
<comment type="cofactor">
    <cofactor evidence="1">
        <name>[4Fe-4S] cluster</name>
        <dbReference type="ChEBI" id="CHEBI:49883"/>
    </cofactor>
</comment>
<sequence>MTVKAGIDLGSRYVKLAFLKNGEITYRRWDTAEFYRSFVRRGAEGLVIDLDAAGLEHADSITATGYGRNLLNFANANVISEIKAHFKGALEATKERDFVLVDVGGQDSKVICVQNGYIEDFVMNDKCAASTGRFLENACSILRITLDELAEMIENPVKLSSTCAIFSESEIIGKIAEGYTTEEIGAGVNESIARRLYPLMKKFRTEKIFAAGGVAANSALIHFLSEMAGRRIEVLPDCQYNGCRGCLGY</sequence>
<proteinExistence type="predicted"/>
<dbReference type="Gene3D" id="3.30.420.40">
    <property type="match status" value="2"/>
</dbReference>
<evidence type="ECO:0000256" key="3">
    <source>
        <dbReference type="ARBA" id="ARBA00023004"/>
    </source>
</evidence>
<dbReference type="RefSeq" id="WP_128465698.1">
    <property type="nucleotide sequence ID" value="NZ_CP035108.1"/>
</dbReference>
<dbReference type="GO" id="GO:0051536">
    <property type="term" value="F:iron-sulfur cluster binding"/>
    <property type="evidence" value="ECO:0007669"/>
    <property type="project" value="UniProtKB-KW"/>
</dbReference>
<dbReference type="CDD" id="cd24109">
    <property type="entry name" value="ASKHA_NBD_YjiL-like"/>
    <property type="match status" value="1"/>
</dbReference>
<keyword evidence="7" id="KW-1185">Reference proteome</keyword>
<dbReference type="InterPro" id="IPR008275">
    <property type="entry name" value="CoA_E_activase_dom"/>
</dbReference>
<dbReference type="SUPFAM" id="SSF53067">
    <property type="entry name" value="Actin-like ATPase domain"/>
    <property type="match status" value="1"/>
</dbReference>
<dbReference type="KEGG" id="gtl:EP073_03050"/>
<gene>
    <name evidence="6" type="ORF">EP073_03050</name>
</gene>
<evidence type="ECO:0000259" key="5">
    <source>
        <dbReference type="Pfam" id="PF01869"/>
    </source>
</evidence>
<keyword evidence="3" id="KW-0408">Iron</keyword>
<keyword evidence="4" id="KW-0411">Iron-sulfur</keyword>
<reference evidence="6 7" key="1">
    <citation type="submission" date="2019-01" db="EMBL/GenBank/DDBJ databases">
        <title>Geovibrio thiophilus DSM 11263, complete genome.</title>
        <authorList>
            <person name="Spring S."/>
            <person name="Bunk B."/>
            <person name="Sproer C."/>
        </authorList>
    </citation>
    <scope>NUCLEOTIDE SEQUENCE [LARGE SCALE GENOMIC DNA]</scope>
    <source>
        <strain evidence="6 7">DSM 11263</strain>
    </source>
</reference>
<dbReference type="GO" id="GO:0046872">
    <property type="term" value="F:metal ion binding"/>
    <property type="evidence" value="ECO:0007669"/>
    <property type="project" value="UniProtKB-KW"/>
</dbReference>
<dbReference type="EMBL" id="CP035108">
    <property type="protein sequence ID" value="QAR32411.1"/>
    <property type="molecule type" value="Genomic_DNA"/>
</dbReference>
<organism evidence="6 7">
    <name type="scientific">Geovibrio thiophilus</name>
    <dbReference type="NCBI Taxonomy" id="139438"/>
    <lineage>
        <taxon>Bacteria</taxon>
        <taxon>Pseudomonadati</taxon>
        <taxon>Deferribacterota</taxon>
        <taxon>Deferribacteres</taxon>
        <taxon>Deferribacterales</taxon>
        <taxon>Geovibrionaceae</taxon>
        <taxon>Geovibrio</taxon>
    </lineage>
</organism>
<dbReference type="InterPro" id="IPR043129">
    <property type="entry name" value="ATPase_NBD"/>
</dbReference>
<protein>
    <submittedName>
        <fullName evidence="6">CoA activase</fullName>
    </submittedName>
</protein>